<name>A0A2D3V1W7_9PEZI</name>
<gene>
    <name evidence="1" type="ORF">RCC_07664</name>
</gene>
<proteinExistence type="predicted"/>
<organism evidence="1 2">
    <name type="scientific">Ramularia collo-cygni</name>
    <dbReference type="NCBI Taxonomy" id="112498"/>
    <lineage>
        <taxon>Eukaryota</taxon>
        <taxon>Fungi</taxon>
        <taxon>Dikarya</taxon>
        <taxon>Ascomycota</taxon>
        <taxon>Pezizomycotina</taxon>
        <taxon>Dothideomycetes</taxon>
        <taxon>Dothideomycetidae</taxon>
        <taxon>Mycosphaerellales</taxon>
        <taxon>Mycosphaerellaceae</taxon>
        <taxon>Ramularia</taxon>
    </lineage>
</organism>
<reference evidence="1 2" key="1">
    <citation type="submission" date="2016-03" db="EMBL/GenBank/DDBJ databases">
        <authorList>
            <person name="Ploux O."/>
        </authorList>
    </citation>
    <scope>NUCLEOTIDE SEQUENCE [LARGE SCALE GENOMIC DNA]</scope>
    <source>
        <strain evidence="1 2">URUG2</strain>
    </source>
</reference>
<dbReference type="RefSeq" id="XP_023628687.1">
    <property type="nucleotide sequence ID" value="XM_023772919.1"/>
</dbReference>
<protein>
    <submittedName>
        <fullName evidence="1">Uncharacterized protein</fullName>
    </submittedName>
</protein>
<evidence type="ECO:0000313" key="2">
    <source>
        <dbReference type="Proteomes" id="UP000225277"/>
    </source>
</evidence>
<dbReference type="Proteomes" id="UP000225277">
    <property type="component" value="Unassembled WGS sequence"/>
</dbReference>
<dbReference type="EMBL" id="FJUY01000012">
    <property type="protein sequence ID" value="CZT21798.1"/>
    <property type="molecule type" value="Genomic_DNA"/>
</dbReference>
<accession>A0A2D3V1W7</accession>
<dbReference type="OrthoDB" id="62952at2759"/>
<keyword evidence="2" id="KW-1185">Reference proteome</keyword>
<dbReference type="STRING" id="112498.A0A2D3V1W7"/>
<sequence>MIKFNVSGKGLAHGLRKQVERLVIALQPVPNDPTRDLVDQERRLTKIRIQVSNGNPILDQIKSDVARKREGKFNNGNAMLDQTKSEVGRQRDGKDRVSEDLEAILDPFGNLRGVRNVQITGAVTKSFSESLATKMMSTEMVDAAILARSAFDVAAMCLRE</sequence>
<evidence type="ECO:0000313" key="1">
    <source>
        <dbReference type="EMBL" id="CZT21798.1"/>
    </source>
</evidence>
<dbReference type="AlphaFoldDB" id="A0A2D3V1W7"/>
<dbReference type="GeneID" id="35602777"/>